<dbReference type="OrthoDB" id="5223029at2759"/>
<evidence type="ECO:0000256" key="1">
    <source>
        <dbReference type="SAM" id="Coils"/>
    </source>
</evidence>
<gene>
    <name evidence="2" type="ORF">VSDG_05640</name>
</gene>
<dbReference type="EMBL" id="LJZO01000019">
    <property type="protein sequence ID" value="ROV96715.1"/>
    <property type="molecule type" value="Genomic_DNA"/>
</dbReference>
<keyword evidence="1" id="KW-0175">Coiled coil</keyword>
<protein>
    <submittedName>
        <fullName evidence="2">Uncharacterized protein</fullName>
    </submittedName>
</protein>
<sequence>MAVISADDHIQALEKELDMLRSELAKINLRRKEIKESNRALNRHFKLVSKNHTKLNRSYEKHKKEMWFSVIAGNTVVATRAEEKLRRVIEEQARLQREMPDQYKTWAEAVRLNVEAREQRIEWQLKIALKEEEIHRLKPCVSVTCKHCKRFDTTALKMAKVVFKDGVTRFLKATAK</sequence>
<proteinExistence type="predicted"/>
<feature type="coiled-coil region" evidence="1">
    <location>
        <begin position="78"/>
        <end position="133"/>
    </location>
</feature>
<dbReference type="AlphaFoldDB" id="A0A423W055"/>
<reference evidence="2 3" key="1">
    <citation type="submission" date="2015-09" db="EMBL/GenBank/DDBJ databases">
        <title>Host preference determinants of Valsa canker pathogens revealed by comparative genomics.</title>
        <authorList>
            <person name="Yin Z."/>
            <person name="Huang L."/>
        </authorList>
    </citation>
    <scope>NUCLEOTIDE SEQUENCE [LARGE SCALE GENOMIC DNA]</scope>
    <source>
        <strain evidence="2 3">YSFL</strain>
    </source>
</reference>
<organism evidence="2 3">
    <name type="scientific">Cytospora chrysosperma</name>
    <name type="common">Cytospora canker fungus</name>
    <name type="synonym">Sphaeria chrysosperma</name>
    <dbReference type="NCBI Taxonomy" id="252740"/>
    <lineage>
        <taxon>Eukaryota</taxon>
        <taxon>Fungi</taxon>
        <taxon>Dikarya</taxon>
        <taxon>Ascomycota</taxon>
        <taxon>Pezizomycotina</taxon>
        <taxon>Sordariomycetes</taxon>
        <taxon>Sordariomycetidae</taxon>
        <taxon>Diaporthales</taxon>
        <taxon>Cytosporaceae</taxon>
        <taxon>Cytospora</taxon>
    </lineage>
</organism>
<evidence type="ECO:0000313" key="2">
    <source>
        <dbReference type="EMBL" id="ROV96715.1"/>
    </source>
</evidence>
<evidence type="ECO:0000313" key="3">
    <source>
        <dbReference type="Proteomes" id="UP000284375"/>
    </source>
</evidence>
<accession>A0A423W055</accession>
<name>A0A423W055_CYTCH</name>
<feature type="coiled-coil region" evidence="1">
    <location>
        <begin position="3"/>
        <end position="37"/>
    </location>
</feature>
<comment type="caution">
    <text evidence="2">The sequence shown here is derived from an EMBL/GenBank/DDBJ whole genome shotgun (WGS) entry which is preliminary data.</text>
</comment>
<keyword evidence="3" id="KW-1185">Reference proteome</keyword>
<dbReference type="Proteomes" id="UP000284375">
    <property type="component" value="Unassembled WGS sequence"/>
</dbReference>